<dbReference type="KEGG" id="trz:GWP43_12770"/>
<protein>
    <submittedName>
        <fullName evidence="1">Minor capsid protein</fullName>
    </submittedName>
</protein>
<evidence type="ECO:0000313" key="2">
    <source>
        <dbReference type="Proteomes" id="UP000464374"/>
    </source>
</evidence>
<dbReference type="AlphaFoldDB" id="A0A6P1Y461"/>
<dbReference type="GO" id="GO:0005198">
    <property type="term" value="F:structural molecule activity"/>
    <property type="evidence" value="ECO:0007669"/>
    <property type="project" value="InterPro"/>
</dbReference>
<sequence>MLSPRYLAGLSDDLVEIYSQLEIDILRDMARRLARVGKITEATKWQAQVLTEAGGLKQDIARILHKYDKRIVQEIQEIFNDALIKNARADNRIFAEATGRTISDNNAQLMLATMKKTHEDLSRLTLTSAEVTNKTFLKQANAAYMQVTSGAFDYDTAMKMAANEIAKNGVTTMITYTNNAKPVRRSLESAVRMNILTGVNQTASRQTMNNCEALDCDLVEVTAHIGARPEHEEWQGKVYSVSGKSEKYPPFSVCGYGEADGICGINCRHSFYPYFEGMEKHYSQDDLDEMSKETVDYNGKSYSRYEGEQQLRHIERTIRHYKKEAATQDAMGIDNTAARRKIGEWQAKARDFTEQTGIRRDRAREYIGMPNGEKQPKALKPQVGHVFTQSQPVNQAVVQKIADMNATADTFYAASSNLDNLVTKAQHTQTMTALQKTRPVEGTDLAGKLFVKRDLKDINEVLKAQGFDGKPTVLNKTEFLKAVKDDTFIAQRTYTAPSKDKLDEYINMLRSGDFYVDCRTGGRAHGKGMYAAADYTKGKDLRRVIDEMTHYQNLGAIQRGEHYTMTETLTIDPSARIIDEANVVNEFIYRYTQELKAQGYSTREINDKIISNGWRNRDKGVLASLMGYDVIRAVPSPFRADYMVILNRTKLILLGGSE</sequence>
<reference evidence="1 2" key="1">
    <citation type="submission" date="2020-01" db="EMBL/GenBank/DDBJ databases">
        <title>Complete genome sequence of a human oral phylogroup 1 Treponema sp. strain ATCC 700766, originally isolated from periodontitis dental plaque.</title>
        <authorList>
            <person name="Chan Y."/>
            <person name="Huo Y.-B."/>
            <person name="Yu X.-L."/>
            <person name="Zeng H."/>
            <person name="Leung W.-K."/>
            <person name="Watt R.M."/>
        </authorList>
    </citation>
    <scope>NUCLEOTIDE SEQUENCE [LARGE SCALE GENOMIC DNA]</scope>
    <source>
        <strain evidence="1 2">OMZ 804</strain>
    </source>
</reference>
<name>A0A6P1Y461_9SPIR</name>
<dbReference type="InterPro" id="IPR009319">
    <property type="entry name" value="Phage_A118_VSP1"/>
</dbReference>
<dbReference type="RefSeq" id="WP_162664461.1">
    <property type="nucleotide sequence ID" value="NZ_CP048020.1"/>
</dbReference>
<dbReference type="Pfam" id="PF06152">
    <property type="entry name" value="Phage_min_cap2"/>
    <property type="match status" value="1"/>
</dbReference>
<evidence type="ECO:0000313" key="1">
    <source>
        <dbReference type="EMBL" id="QHX44179.1"/>
    </source>
</evidence>
<organism evidence="1 2">
    <name type="scientific">Treponema vincentii</name>
    <dbReference type="NCBI Taxonomy" id="69710"/>
    <lineage>
        <taxon>Bacteria</taxon>
        <taxon>Pseudomonadati</taxon>
        <taxon>Spirochaetota</taxon>
        <taxon>Spirochaetia</taxon>
        <taxon>Spirochaetales</taxon>
        <taxon>Treponemataceae</taxon>
        <taxon>Treponema</taxon>
    </lineage>
</organism>
<proteinExistence type="predicted"/>
<dbReference type="Proteomes" id="UP000464374">
    <property type="component" value="Chromosome"/>
</dbReference>
<accession>A0A6P1Y461</accession>
<gene>
    <name evidence="1" type="ORF">GWP43_12770</name>
</gene>
<dbReference type="EMBL" id="CP048020">
    <property type="protein sequence ID" value="QHX44179.1"/>
    <property type="molecule type" value="Genomic_DNA"/>
</dbReference>